<evidence type="ECO:0000256" key="2">
    <source>
        <dbReference type="SAM" id="SignalP"/>
    </source>
</evidence>
<sequence>MKHRIILLFISLLSYSLQAQTVHYNAFSHNDYERTHPLFDALSFNFNCVEADLWLIDGELYVSHDTVAPNPDITFDKLYLLPLVERIKKNNGKVYPGSDRPFYLMVDCKTDGEAMYPVLKKKLEAYESLFCHEKEGKLQEAAILFYLSGRSPRKAIAAETNRFIFLDGTIDDLGKGIPAALMPVISDNYSKYINWKGDGEIPADKLEKMREYIRQTHAEGKLFRWWGAPDKPLFKKLFIQEGVDLIGADDLKALDEILQQTSRQ</sequence>
<keyword evidence="2" id="KW-0732">Signal</keyword>
<dbReference type="SUPFAM" id="SSF51695">
    <property type="entry name" value="PLC-like phosphodiesterases"/>
    <property type="match status" value="1"/>
</dbReference>
<comment type="caution">
    <text evidence="4">The sequence shown here is derived from an EMBL/GenBank/DDBJ whole genome shotgun (WGS) entry which is preliminary data.</text>
</comment>
<accession>A0A3D8HEV5</accession>
<reference evidence="4 5" key="1">
    <citation type="submission" date="2018-07" db="EMBL/GenBank/DDBJ databases">
        <title>Parabacteroides acidifaciens nov. sp., isolated from human feces.</title>
        <authorList>
            <person name="Wang Y.J."/>
        </authorList>
    </citation>
    <scope>NUCLEOTIDE SEQUENCE [LARGE SCALE GENOMIC DNA]</scope>
    <source>
        <strain evidence="4 5">426-9</strain>
    </source>
</reference>
<dbReference type="GO" id="GO:0006629">
    <property type="term" value="P:lipid metabolic process"/>
    <property type="evidence" value="ECO:0007669"/>
    <property type="project" value="InterPro"/>
</dbReference>
<dbReference type="EMBL" id="JACRTI010000016">
    <property type="protein sequence ID" value="MBC8601828.1"/>
    <property type="molecule type" value="Genomic_DNA"/>
</dbReference>
<gene>
    <name evidence="4" type="ORF">DWU89_09045</name>
    <name evidence="3" type="ORF">H8784_08840</name>
</gene>
<dbReference type="PANTHER" id="PTHR31571">
    <property type="entry name" value="ALTERED INHERITANCE OF MITOCHONDRIA PROTEIN 6"/>
    <property type="match status" value="1"/>
</dbReference>
<protein>
    <recommendedName>
        <fullName evidence="1">Altered inheritance of mitochondria protein 6</fullName>
    </recommendedName>
</protein>
<dbReference type="PANTHER" id="PTHR31571:SF1">
    <property type="entry name" value="ALTERED INHERITANCE OF MITOCHONDRIA PROTEIN 6"/>
    <property type="match status" value="1"/>
</dbReference>
<dbReference type="InterPro" id="IPR017946">
    <property type="entry name" value="PLC-like_Pdiesterase_TIM-brl"/>
</dbReference>
<reference evidence="3 6" key="2">
    <citation type="submission" date="2020-08" db="EMBL/GenBank/DDBJ databases">
        <title>Genome public.</title>
        <authorList>
            <person name="Liu C."/>
            <person name="Sun Q."/>
        </authorList>
    </citation>
    <scope>NUCLEOTIDE SEQUENCE [LARGE SCALE GENOMIC DNA]</scope>
    <source>
        <strain evidence="3 6">426_9</strain>
    </source>
</reference>
<keyword evidence="6" id="KW-1185">Reference proteome</keyword>
<evidence type="ECO:0000313" key="3">
    <source>
        <dbReference type="EMBL" id="MBC8601828.1"/>
    </source>
</evidence>
<evidence type="ECO:0000313" key="5">
    <source>
        <dbReference type="Proteomes" id="UP000256321"/>
    </source>
</evidence>
<dbReference type="InterPro" id="IPR051236">
    <property type="entry name" value="HAT_RTT109-like"/>
</dbReference>
<dbReference type="AlphaFoldDB" id="A0A3D8HEV5"/>
<dbReference type="Proteomes" id="UP000256321">
    <property type="component" value="Unassembled WGS sequence"/>
</dbReference>
<dbReference type="Proteomes" id="UP000629596">
    <property type="component" value="Unassembled WGS sequence"/>
</dbReference>
<dbReference type="EMBL" id="QREV01000016">
    <property type="protein sequence ID" value="RDU49514.1"/>
    <property type="molecule type" value="Genomic_DNA"/>
</dbReference>
<dbReference type="InterPro" id="IPR039559">
    <property type="entry name" value="AIM6_PI-PLC-like_dom"/>
</dbReference>
<dbReference type="RefSeq" id="WP_115499324.1">
    <property type="nucleotide sequence ID" value="NZ_JACRTI010000016.1"/>
</dbReference>
<name>A0A3D8HEV5_9BACT</name>
<feature type="signal peptide" evidence="2">
    <location>
        <begin position="1"/>
        <end position="19"/>
    </location>
</feature>
<evidence type="ECO:0000256" key="1">
    <source>
        <dbReference type="ARBA" id="ARBA00014286"/>
    </source>
</evidence>
<feature type="chain" id="PRO_5017700777" description="Altered inheritance of mitochondria protein 6" evidence="2">
    <location>
        <begin position="20"/>
        <end position="264"/>
    </location>
</feature>
<evidence type="ECO:0000313" key="6">
    <source>
        <dbReference type="Proteomes" id="UP000629596"/>
    </source>
</evidence>
<evidence type="ECO:0000313" key="4">
    <source>
        <dbReference type="EMBL" id="RDU49514.1"/>
    </source>
</evidence>
<dbReference type="CDD" id="cd08577">
    <property type="entry name" value="PI-PLCc_GDPD_SF_unchar3"/>
    <property type="match status" value="1"/>
</dbReference>
<proteinExistence type="predicted"/>
<organism evidence="4 5">
    <name type="scientific">Parabacteroides acidifaciens</name>
    <dbReference type="NCBI Taxonomy" id="2290935"/>
    <lineage>
        <taxon>Bacteria</taxon>
        <taxon>Pseudomonadati</taxon>
        <taxon>Bacteroidota</taxon>
        <taxon>Bacteroidia</taxon>
        <taxon>Bacteroidales</taxon>
        <taxon>Tannerellaceae</taxon>
        <taxon>Parabacteroides</taxon>
    </lineage>
</organism>
<dbReference type="GO" id="GO:0008081">
    <property type="term" value="F:phosphoric diester hydrolase activity"/>
    <property type="evidence" value="ECO:0007669"/>
    <property type="project" value="InterPro"/>
</dbReference>